<reference evidence="2 3" key="1">
    <citation type="submission" date="2020-03" db="EMBL/GenBank/DDBJ databases">
        <title>Genome mining reveals the biosynthetic pathways of PHA and ectoines of the halophilic strain Salinivibrio costicola M318 isolated from fermented shrimp paste.</title>
        <authorList>
            <person name="Doan T.V."/>
            <person name="Tran L.T."/>
            <person name="Trieu T.A."/>
            <person name="Nguyen Q.V."/>
            <person name="Quach T.N."/>
            <person name="Phi T.Q."/>
            <person name="Kumar S."/>
        </authorList>
    </citation>
    <scope>NUCLEOTIDE SEQUENCE [LARGE SCALE GENOMIC DNA]</scope>
    <source>
        <strain evidence="2 3">M318</strain>
    </source>
</reference>
<accession>A0ABX6K2S4</accession>
<dbReference type="SUPFAM" id="SSF51735">
    <property type="entry name" value="NAD(P)-binding Rossmann-fold domains"/>
    <property type="match status" value="1"/>
</dbReference>
<evidence type="ECO:0000313" key="3">
    <source>
        <dbReference type="Proteomes" id="UP000501408"/>
    </source>
</evidence>
<organism evidence="2 3">
    <name type="scientific">Salinivibrio costicola</name>
    <name type="common">Vibrio costicola</name>
    <dbReference type="NCBI Taxonomy" id="51367"/>
    <lineage>
        <taxon>Bacteria</taxon>
        <taxon>Pseudomonadati</taxon>
        <taxon>Pseudomonadota</taxon>
        <taxon>Gammaproteobacteria</taxon>
        <taxon>Vibrionales</taxon>
        <taxon>Vibrionaceae</taxon>
        <taxon>Salinivibrio</taxon>
    </lineage>
</organism>
<gene>
    <name evidence="2" type="ORF">HBA18_05415</name>
</gene>
<protein>
    <submittedName>
        <fullName evidence="2">SDR family oxidoreductase</fullName>
    </submittedName>
</protein>
<dbReference type="CDD" id="cd05266">
    <property type="entry name" value="SDR_a4"/>
    <property type="match status" value="1"/>
</dbReference>
<dbReference type="Gene3D" id="3.40.50.720">
    <property type="entry name" value="NAD(P)-binding Rossmann-like Domain"/>
    <property type="match status" value="1"/>
</dbReference>
<dbReference type="Proteomes" id="UP000501408">
    <property type="component" value="Chromosome 1"/>
</dbReference>
<dbReference type="InterPro" id="IPR051783">
    <property type="entry name" value="NAD(P)-dependent_oxidoreduct"/>
</dbReference>
<dbReference type="EMBL" id="CP050266">
    <property type="protein sequence ID" value="QIR05857.1"/>
    <property type="molecule type" value="Genomic_DNA"/>
</dbReference>
<feature type="domain" description="NAD(P)-binding" evidence="1">
    <location>
        <begin position="12"/>
        <end position="204"/>
    </location>
</feature>
<dbReference type="Pfam" id="PF13460">
    <property type="entry name" value="NAD_binding_10"/>
    <property type="match status" value="1"/>
</dbReference>
<evidence type="ECO:0000313" key="2">
    <source>
        <dbReference type="EMBL" id="QIR05857.1"/>
    </source>
</evidence>
<sequence>MTGFKIGICGCGWLGTSLAKQLLAAGHHVVGTKRDAADARALSETLGCDVVPFDVMKPDYTSAASLLGCDIVVINIAAGRRNADFNAYQAAMTAFIDTLFAAEVKHVLFISTTSVYGDLKGQVTEHSMPAPQTASGQAHHAIEAHLRAHYGNTSTVLRLAGLIGGDRHPSKTLAGRSDLAGANEPVNLVHRADVISTIAAIVHQQQWGHTFHLCAELHPPKATYYPWAAREMGLTPPQFTVSAGDGKWIDASETLKALGLTLRYGSPYQMIANGAVSPD</sequence>
<evidence type="ECO:0000259" key="1">
    <source>
        <dbReference type="Pfam" id="PF13460"/>
    </source>
</evidence>
<proteinExistence type="predicted"/>
<dbReference type="PANTHER" id="PTHR48079">
    <property type="entry name" value="PROTEIN YEEZ"/>
    <property type="match status" value="1"/>
</dbReference>
<keyword evidence="3" id="KW-1185">Reference proteome</keyword>
<dbReference type="InterPro" id="IPR036291">
    <property type="entry name" value="NAD(P)-bd_dom_sf"/>
</dbReference>
<dbReference type="InterPro" id="IPR016040">
    <property type="entry name" value="NAD(P)-bd_dom"/>
</dbReference>
<dbReference type="RefSeq" id="WP_167314210.1">
    <property type="nucleotide sequence ID" value="NZ_CP050266.1"/>
</dbReference>
<dbReference type="PANTHER" id="PTHR48079:SF6">
    <property type="entry name" value="NAD(P)-BINDING DOMAIN-CONTAINING PROTEIN-RELATED"/>
    <property type="match status" value="1"/>
</dbReference>
<name>A0ABX6K2S4_SALCS</name>